<proteinExistence type="predicted"/>
<protein>
    <recommendedName>
        <fullName evidence="1">DUF4145 domain-containing protein</fullName>
    </recommendedName>
</protein>
<dbReference type="Proteomes" id="UP000002425">
    <property type="component" value="Chromosome"/>
</dbReference>
<dbReference type="Pfam" id="PF13643">
    <property type="entry name" value="DUF4145"/>
    <property type="match status" value="1"/>
</dbReference>
<evidence type="ECO:0000259" key="1">
    <source>
        <dbReference type="Pfam" id="PF13643"/>
    </source>
</evidence>
<accession>Q1QBQ1</accession>
<evidence type="ECO:0000313" key="3">
    <source>
        <dbReference type="Proteomes" id="UP000002425"/>
    </source>
</evidence>
<organism evidence="2 3">
    <name type="scientific">Psychrobacter cryohalolentis (strain ATCC BAA-1226 / DSM 17306 / VKM B-2378 / K5)</name>
    <dbReference type="NCBI Taxonomy" id="335284"/>
    <lineage>
        <taxon>Bacteria</taxon>
        <taxon>Pseudomonadati</taxon>
        <taxon>Pseudomonadota</taxon>
        <taxon>Gammaproteobacteria</taxon>
        <taxon>Moraxellales</taxon>
        <taxon>Moraxellaceae</taxon>
        <taxon>Psychrobacter</taxon>
    </lineage>
</organism>
<dbReference type="HOGENOM" id="CLU_096471_0_0_6"/>
<sequence>MRPYFMIDKELLTSYFTTNQNTYWPCSNGYLVINEDTFFSKETSVSQKVHPLYESDPESVRFVYSCIFRCSNNNCNEQFASSGHGCLDWDIEEDDYGMQQQVYSPCFEPYYFYPSLKIIDIPENVPDDITNQLNKSFELFFSSPSAAINHARSALELILNHFKIPKTTINNKNKRVKINLHNRIDKLAKQNSELKELLLAIKWIGNEGSHPEKRLTKNDVIDLYEILEHVLSELFENKSKTILAKAKKINKAKGIK</sequence>
<dbReference type="EMBL" id="CP000323">
    <property type="protein sequence ID" value="ABE74902.1"/>
    <property type="molecule type" value="Genomic_DNA"/>
</dbReference>
<dbReference type="AlphaFoldDB" id="Q1QBQ1"/>
<reference evidence="2" key="1">
    <citation type="submission" date="2006-03" db="EMBL/GenBank/DDBJ databases">
        <title>Complete sequence of chromosome of Psychrobacter cryohalolentis K5.</title>
        <authorList>
            <consortium name="US DOE Joint Genome Institute"/>
            <person name="Copeland A."/>
            <person name="Lucas S."/>
            <person name="Lapidus A."/>
            <person name="Barry K."/>
            <person name="Detter J.C."/>
            <person name="Glavina del Rio T."/>
            <person name="Hammon N."/>
            <person name="Israni S."/>
            <person name="Dalin E."/>
            <person name="Tice H."/>
            <person name="Pitluck S."/>
            <person name="Brettin T."/>
            <person name="Bruce D."/>
            <person name="Han C."/>
            <person name="Tapia R."/>
            <person name="Sims D.R."/>
            <person name="Gilna P."/>
            <person name="Schmutz J."/>
            <person name="Larimer F."/>
            <person name="Land M."/>
            <person name="Hauser L."/>
            <person name="Kyrpides N."/>
            <person name="Kim E."/>
            <person name="Richardson P."/>
        </authorList>
    </citation>
    <scope>NUCLEOTIDE SEQUENCE</scope>
    <source>
        <strain evidence="2">K5</strain>
    </source>
</reference>
<dbReference type="eggNOG" id="ENOG5032RNM">
    <property type="taxonomic scope" value="Bacteria"/>
</dbReference>
<gene>
    <name evidence="2" type="ordered locus">Pcryo_1121</name>
</gene>
<feature type="domain" description="DUF4145" evidence="1">
    <location>
        <begin position="137"/>
        <end position="228"/>
    </location>
</feature>
<name>Q1QBQ1_PSYCK</name>
<keyword evidence="3" id="KW-1185">Reference proteome</keyword>
<dbReference type="STRING" id="335284.Pcryo_1121"/>
<dbReference type="KEGG" id="pcr:Pcryo_1121"/>
<evidence type="ECO:0000313" key="2">
    <source>
        <dbReference type="EMBL" id="ABE74902.1"/>
    </source>
</evidence>
<dbReference type="InterPro" id="IPR025285">
    <property type="entry name" value="DUF4145"/>
</dbReference>